<dbReference type="SUPFAM" id="SSF53335">
    <property type="entry name" value="S-adenosyl-L-methionine-dependent methyltransferases"/>
    <property type="match status" value="1"/>
</dbReference>
<keyword evidence="2" id="KW-1185">Reference proteome</keyword>
<dbReference type="PANTHER" id="PTHR43861">
    <property type="entry name" value="TRANS-ACONITATE 2-METHYLTRANSFERASE-RELATED"/>
    <property type="match status" value="1"/>
</dbReference>
<dbReference type="Pfam" id="PF07021">
    <property type="entry name" value="MetW"/>
    <property type="match status" value="1"/>
</dbReference>
<evidence type="ECO:0000313" key="1">
    <source>
        <dbReference type="EMBL" id="QDT15092.1"/>
    </source>
</evidence>
<dbReference type="EMBL" id="CP036265">
    <property type="protein sequence ID" value="QDT15092.1"/>
    <property type="molecule type" value="Genomic_DNA"/>
</dbReference>
<organism evidence="1 2">
    <name type="scientific">Alienimonas californiensis</name>
    <dbReference type="NCBI Taxonomy" id="2527989"/>
    <lineage>
        <taxon>Bacteria</taxon>
        <taxon>Pseudomonadati</taxon>
        <taxon>Planctomycetota</taxon>
        <taxon>Planctomycetia</taxon>
        <taxon>Planctomycetales</taxon>
        <taxon>Planctomycetaceae</taxon>
        <taxon>Alienimonas</taxon>
    </lineage>
</organism>
<evidence type="ECO:0000313" key="2">
    <source>
        <dbReference type="Proteomes" id="UP000318741"/>
    </source>
</evidence>
<dbReference type="AlphaFoldDB" id="A0A517P6W2"/>
<dbReference type="InterPro" id="IPR010743">
    <property type="entry name" value="Methionine_synth_MetW"/>
</dbReference>
<dbReference type="RefSeq" id="WP_145357926.1">
    <property type="nucleotide sequence ID" value="NZ_CP036265.1"/>
</dbReference>
<reference evidence="1 2" key="1">
    <citation type="submission" date="2019-02" db="EMBL/GenBank/DDBJ databases">
        <title>Deep-cultivation of Planctomycetes and their phenomic and genomic characterization uncovers novel biology.</title>
        <authorList>
            <person name="Wiegand S."/>
            <person name="Jogler M."/>
            <person name="Boedeker C."/>
            <person name="Pinto D."/>
            <person name="Vollmers J."/>
            <person name="Rivas-Marin E."/>
            <person name="Kohn T."/>
            <person name="Peeters S.H."/>
            <person name="Heuer A."/>
            <person name="Rast P."/>
            <person name="Oberbeckmann S."/>
            <person name="Bunk B."/>
            <person name="Jeske O."/>
            <person name="Meyerdierks A."/>
            <person name="Storesund J.E."/>
            <person name="Kallscheuer N."/>
            <person name="Luecker S."/>
            <person name="Lage O.M."/>
            <person name="Pohl T."/>
            <person name="Merkel B.J."/>
            <person name="Hornburger P."/>
            <person name="Mueller R.-W."/>
            <person name="Bruemmer F."/>
            <person name="Labrenz M."/>
            <person name="Spormann A.M."/>
            <person name="Op den Camp H."/>
            <person name="Overmann J."/>
            <person name="Amann R."/>
            <person name="Jetten M.S.M."/>
            <person name="Mascher T."/>
            <person name="Medema M.H."/>
            <person name="Devos D.P."/>
            <person name="Kaster A.-K."/>
            <person name="Ovreas L."/>
            <person name="Rohde M."/>
            <person name="Galperin M.Y."/>
            <person name="Jogler C."/>
        </authorList>
    </citation>
    <scope>NUCLEOTIDE SEQUENCE [LARGE SCALE GENOMIC DNA]</scope>
    <source>
        <strain evidence="1 2">CA12</strain>
    </source>
</reference>
<dbReference type="Gene3D" id="3.40.50.150">
    <property type="entry name" value="Vaccinia Virus protein VP39"/>
    <property type="match status" value="1"/>
</dbReference>
<gene>
    <name evidence="1" type="ORF">CA12_11730</name>
</gene>
<dbReference type="NCBIfam" id="TIGR02081">
    <property type="entry name" value="metW"/>
    <property type="match status" value="1"/>
</dbReference>
<dbReference type="KEGG" id="acaf:CA12_11730"/>
<proteinExistence type="predicted"/>
<sequence>MRRRFAPPDPAVELTDRLISQQIAPGSRVLDLGCGDGRLLANLRDGAGCRVVGVELNEDAFTEAVGRRVPVLRLDLDDGLPDLPDGGFDVAVLSQTLQQVKQPHRVLQEMLRIAPRAVIVVPNFGHWRVRAQLLFGGRAPVTNALPHAWYDTPNLHVMTLRDMRDLADDLGVTIAAEQPIRAGRAADRLVWPNLRADSVLFVLERGGAER</sequence>
<evidence type="ECO:0008006" key="3">
    <source>
        <dbReference type="Google" id="ProtNLM"/>
    </source>
</evidence>
<accession>A0A517P6W2</accession>
<dbReference type="OrthoDB" id="9792690at2"/>
<dbReference type="CDD" id="cd02440">
    <property type="entry name" value="AdoMet_MTases"/>
    <property type="match status" value="1"/>
</dbReference>
<dbReference type="InterPro" id="IPR029063">
    <property type="entry name" value="SAM-dependent_MTases_sf"/>
</dbReference>
<name>A0A517P6W2_9PLAN</name>
<protein>
    <recommendedName>
        <fullName evidence="3">Methionine biosynthesis protein MetW</fullName>
    </recommendedName>
</protein>
<dbReference type="Proteomes" id="UP000318741">
    <property type="component" value="Chromosome"/>
</dbReference>